<dbReference type="EMBL" id="CP093846">
    <property type="protein sequence ID" value="UNS95285.1"/>
    <property type="molecule type" value="Genomic_DNA"/>
</dbReference>
<evidence type="ECO:0000313" key="10">
    <source>
        <dbReference type="Proteomes" id="UP001202244"/>
    </source>
</evidence>
<dbReference type="RefSeq" id="WP_242748753.1">
    <property type="nucleotide sequence ID" value="NZ_CP093846.1"/>
</dbReference>
<feature type="transmembrane region" description="Helical" evidence="7">
    <location>
        <begin position="31"/>
        <end position="49"/>
    </location>
</feature>
<feature type="domain" description="VTT" evidence="8">
    <location>
        <begin position="36"/>
        <end position="161"/>
    </location>
</feature>
<proteinExistence type="inferred from homology"/>
<name>A0ABY3XLJ8_9ACTN</name>
<evidence type="ECO:0000256" key="5">
    <source>
        <dbReference type="ARBA" id="ARBA00022989"/>
    </source>
</evidence>
<keyword evidence="5 7" id="KW-1133">Transmembrane helix</keyword>
<keyword evidence="10" id="KW-1185">Reference proteome</keyword>
<evidence type="ECO:0000256" key="4">
    <source>
        <dbReference type="ARBA" id="ARBA00022692"/>
    </source>
</evidence>
<dbReference type="InterPro" id="IPR032816">
    <property type="entry name" value="VTT_dom"/>
</dbReference>
<comment type="caution">
    <text evidence="7">Lacks conserved residue(s) required for the propagation of feature annotation.</text>
</comment>
<protein>
    <submittedName>
        <fullName evidence="9">VTT domain-containing protein</fullName>
    </submittedName>
</protein>
<evidence type="ECO:0000256" key="7">
    <source>
        <dbReference type="RuleBase" id="RU367016"/>
    </source>
</evidence>
<comment type="similarity">
    <text evidence="2 7">Belongs to the DedA family.</text>
</comment>
<keyword evidence="4 7" id="KW-0812">Transmembrane</keyword>
<reference evidence="9 10" key="1">
    <citation type="journal article" date="2023" name="Microbiol. Spectr.">
        <title>Synergy between Genome Mining, Metabolomics, and Bioinformatics Uncovers Antibacterial Chlorinated Carbazole Alkaloids and Their Biosynthetic Gene Cluster from Streptomyces tubbatahanensis sp. nov., a Novel Actinomycete Isolated from Sulu Sea, Philippines.</title>
        <authorList>
            <person name="Tenebro C.P."/>
            <person name="Trono D.J.V.L."/>
            <person name="Balida L.A.P."/>
            <person name="Bayog L.K.A."/>
            <person name="Bruna J.R."/>
            <person name="Sabido E.M."/>
            <person name="Caspe D.P.C."/>
            <person name="de Los Santos E.L.C."/>
            <person name="Saludes J.P."/>
            <person name="Dalisay D.S."/>
        </authorList>
    </citation>
    <scope>NUCLEOTIDE SEQUENCE [LARGE SCALE GENOMIC DNA]</scope>
    <source>
        <strain evidence="9 10">DSD3025</strain>
    </source>
</reference>
<feature type="transmembrane region" description="Helical" evidence="7">
    <location>
        <begin position="56"/>
        <end position="74"/>
    </location>
</feature>
<dbReference type="InterPro" id="IPR032818">
    <property type="entry name" value="DedA-like"/>
</dbReference>
<evidence type="ECO:0000256" key="6">
    <source>
        <dbReference type="ARBA" id="ARBA00023136"/>
    </source>
</evidence>
<dbReference type="Pfam" id="PF09335">
    <property type="entry name" value="VTT_dom"/>
    <property type="match status" value="1"/>
</dbReference>
<dbReference type="PANTHER" id="PTHR30353:SF0">
    <property type="entry name" value="TRANSMEMBRANE PROTEIN"/>
    <property type="match status" value="1"/>
</dbReference>
<accession>A0ABY3XLJ8</accession>
<evidence type="ECO:0000259" key="8">
    <source>
        <dbReference type="Pfam" id="PF09335"/>
    </source>
</evidence>
<organism evidence="9 10">
    <name type="scientific">Streptomyces tubbatahanensis</name>
    <dbReference type="NCBI Taxonomy" id="2923272"/>
    <lineage>
        <taxon>Bacteria</taxon>
        <taxon>Bacillati</taxon>
        <taxon>Actinomycetota</taxon>
        <taxon>Actinomycetes</taxon>
        <taxon>Kitasatosporales</taxon>
        <taxon>Streptomycetaceae</taxon>
        <taxon>Streptomyces</taxon>
    </lineage>
</organism>
<evidence type="ECO:0000313" key="9">
    <source>
        <dbReference type="EMBL" id="UNS95285.1"/>
    </source>
</evidence>
<keyword evidence="3 7" id="KW-1003">Cell membrane</keyword>
<keyword evidence="6 7" id="KW-0472">Membrane</keyword>
<gene>
    <name evidence="9" type="ORF">MMF93_01485</name>
</gene>
<dbReference type="PANTHER" id="PTHR30353">
    <property type="entry name" value="INNER MEMBRANE PROTEIN DEDA-RELATED"/>
    <property type="match status" value="1"/>
</dbReference>
<sequence>MTSLTAALGQVPAATAYLVLAGAVLAESVLLIGALIPTLTLLLAAGALARAGHLHPLLVLTTAAGAVVAGDFLAHRTGRLLGTRLRGARIGRRVPATAWQRAEALMARRGGQALLLARFVPVVRTLAPHLAGASGVPYRRIAPCSVLAASLWATAEAGAGYAAAASPRSALTLGAPAAVAVLAAGGALLWTRARRRPACRAHATSRPAEGGRLRAPGPYLAAAARVCRERRART</sequence>
<feature type="transmembrane region" description="Helical" evidence="7">
    <location>
        <begin position="170"/>
        <end position="190"/>
    </location>
</feature>
<comment type="subcellular location">
    <subcellularLocation>
        <location evidence="1 7">Cell membrane</location>
        <topology evidence="1 7">Multi-pass membrane protein</topology>
    </subcellularLocation>
</comment>
<evidence type="ECO:0000256" key="2">
    <source>
        <dbReference type="ARBA" id="ARBA00010792"/>
    </source>
</evidence>
<evidence type="ECO:0000256" key="1">
    <source>
        <dbReference type="ARBA" id="ARBA00004651"/>
    </source>
</evidence>
<evidence type="ECO:0000256" key="3">
    <source>
        <dbReference type="ARBA" id="ARBA00022475"/>
    </source>
</evidence>
<dbReference type="Proteomes" id="UP001202244">
    <property type="component" value="Chromosome"/>
</dbReference>